<dbReference type="InParanoid" id="K3XA76"/>
<protein>
    <submittedName>
        <fullName evidence="1">Uncharacterized protein</fullName>
    </submittedName>
</protein>
<evidence type="ECO:0000313" key="2">
    <source>
        <dbReference type="Proteomes" id="UP000019132"/>
    </source>
</evidence>
<dbReference type="VEuPathDB" id="FungiDB:PYU1_G014095"/>
<keyword evidence="2" id="KW-1185">Reference proteome</keyword>
<sequence>MFSSGPVWLALRNTEHWRARLKRQVLSLRRPRSTNARKFTSSATRLCIPGVKWQKFRESTIKFASEIKSEHKWSDDDLPILCQPSERKQSCALQFQCFN</sequence>
<dbReference type="EnsemblProtists" id="PYU1_T014125">
    <property type="protein sequence ID" value="PYU1_T014125"/>
    <property type="gene ID" value="PYU1_G014095"/>
</dbReference>
<name>K3XA76_GLOUD</name>
<reference evidence="2" key="2">
    <citation type="submission" date="2010-04" db="EMBL/GenBank/DDBJ databases">
        <authorList>
            <person name="Buell R."/>
            <person name="Hamilton J."/>
            <person name="Hostetler J."/>
        </authorList>
    </citation>
    <scope>NUCLEOTIDE SEQUENCE [LARGE SCALE GENOMIC DNA]</scope>
    <source>
        <strain evidence="2">DAOM:BR144</strain>
    </source>
</reference>
<dbReference type="HOGENOM" id="CLU_2325417_0_0_1"/>
<proteinExistence type="predicted"/>
<dbReference type="EMBL" id="GL376563">
    <property type="status" value="NOT_ANNOTATED_CDS"/>
    <property type="molecule type" value="Genomic_DNA"/>
</dbReference>
<dbReference type="Proteomes" id="UP000019132">
    <property type="component" value="Unassembled WGS sequence"/>
</dbReference>
<reference evidence="2" key="1">
    <citation type="journal article" date="2010" name="Genome Biol.">
        <title>Genome sequence of the necrotrophic plant pathogen Pythium ultimum reveals original pathogenicity mechanisms and effector repertoire.</title>
        <authorList>
            <person name="Levesque C.A."/>
            <person name="Brouwer H."/>
            <person name="Cano L."/>
            <person name="Hamilton J.P."/>
            <person name="Holt C."/>
            <person name="Huitema E."/>
            <person name="Raffaele S."/>
            <person name="Robideau G.P."/>
            <person name="Thines M."/>
            <person name="Win J."/>
            <person name="Zerillo M.M."/>
            <person name="Beakes G.W."/>
            <person name="Boore J.L."/>
            <person name="Busam D."/>
            <person name="Dumas B."/>
            <person name="Ferriera S."/>
            <person name="Fuerstenberg S.I."/>
            <person name="Gachon C.M."/>
            <person name="Gaulin E."/>
            <person name="Govers F."/>
            <person name="Grenville-Briggs L."/>
            <person name="Horner N."/>
            <person name="Hostetler J."/>
            <person name="Jiang R.H."/>
            <person name="Johnson J."/>
            <person name="Krajaejun T."/>
            <person name="Lin H."/>
            <person name="Meijer H.J."/>
            <person name="Moore B."/>
            <person name="Morris P."/>
            <person name="Phuntmart V."/>
            <person name="Puiu D."/>
            <person name="Shetty J."/>
            <person name="Stajich J.E."/>
            <person name="Tripathy S."/>
            <person name="Wawra S."/>
            <person name="van West P."/>
            <person name="Whitty B.R."/>
            <person name="Coutinho P.M."/>
            <person name="Henrissat B."/>
            <person name="Martin F."/>
            <person name="Thomas P.D."/>
            <person name="Tyler B.M."/>
            <person name="De Vries R.P."/>
            <person name="Kamoun S."/>
            <person name="Yandell M."/>
            <person name="Tisserat N."/>
            <person name="Buell C.R."/>
        </authorList>
    </citation>
    <scope>NUCLEOTIDE SEQUENCE</scope>
    <source>
        <strain evidence="2">DAOM:BR144</strain>
    </source>
</reference>
<evidence type="ECO:0000313" key="1">
    <source>
        <dbReference type="EnsemblProtists" id="PYU1_T014125"/>
    </source>
</evidence>
<reference evidence="1" key="3">
    <citation type="submission" date="2015-02" db="UniProtKB">
        <authorList>
            <consortium name="EnsemblProtists"/>
        </authorList>
    </citation>
    <scope>IDENTIFICATION</scope>
    <source>
        <strain evidence="1">DAOM BR144</strain>
    </source>
</reference>
<accession>K3XA76</accession>
<organism evidence="1 2">
    <name type="scientific">Globisporangium ultimum (strain ATCC 200006 / CBS 805.95 / DAOM BR144)</name>
    <name type="common">Pythium ultimum</name>
    <dbReference type="NCBI Taxonomy" id="431595"/>
    <lineage>
        <taxon>Eukaryota</taxon>
        <taxon>Sar</taxon>
        <taxon>Stramenopiles</taxon>
        <taxon>Oomycota</taxon>
        <taxon>Peronosporomycetes</taxon>
        <taxon>Pythiales</taxon>
        <taxon>Pythiaceae</taxon>
        <taxon>Globisporangium</taxon>
    </lineage>
</organism>
<dbReference type="AlphaFoldDB" id="K3XA76"/>